<evidence type="ECO:0000313" key="4">
    <source>
        <dbReference type="EMBL" id="QSX31743.1"/>
    </source>
</evidence>
<sequence length="154" mass="17291">MHWQSLRFDQLDTLTLYRLLKLRVDVFVVEQTCPYPELDDKDLHPDTLHLLALDDGGQPLAYARLLPPGLSYRDASIGRVAVAASARGAGLAGELMQRAISQTLANWPEYGITIGAQDYLRGFYSRLGFKANSEVYLEDGIPHLDMHYQQGRSL</sequence>
<dbReference type="FunFam" id="3.40.630.30:FF:000035">
    <property type="entry name" value="GNAT family N-acetyltransferase"/>
    <property type="match status" value="1"/>
</dbReference>
<comment type="similarity">
    <text evidence="1">Belongs to the UPF0039 (ElaA) family.</text>
</comment>
<dbReference type="CDD" id="cd04301">
    <property type="entry name" value="NAT_SF"/>
    <property type="match status" value="1"/>
</dbReference>
<name>A0A975AMW6_9GAMM</name>
<evidence type="ECO:0000259" key="3">
    <source>
        <dbReference type="PROSITE" id="PS51186"/>
    </source>
</evidence>
<proteinExistence type="inferred from homology"/>
<gene>
    <name evidence="4" type="ORF">JYB88_01855</name>
</gene>
<dbReference type="SUPFAM" id="SSF55729">
    <property type="entry name" value="Acyl-CoA N-acyltransferases (Nat)"/>
    <property type="match status" value="1"/>
</dbReference>
<feature type="domain" description="N-acetyltransferase" evidence="3">
    <location>
        <begin position="6"/>
        <end position="151"/>
    </location>
</feature>
<dbReference type="KEGG" id="scyp:JYB88_01855"/>
<dbReference type="Proteomes" id="UP000663281">
    <property type="component" value="Chromosome"/>
</dbReference>
<protein>
    <recommendedName>
        <fullName evidence="2">Protein ElaA</fullName>
    </recommendedName>
</protein>
<organism evidence="4 5">
    <name type="scientific">Shewanella cyperi</name>
    <dbReference type="NCBI Taxonomy" id="2814292"/>
    <lineage>
        <taxon>Bacteria</taxon>
        <taxon>Pseudomonadati</taxon>
        <taxon>Pseudomonadota</taxon>
        <taxon>Gammaproteobacteria</taxon>
        <taxon>Alteromonadales</taxon>
        <taxon>Shewanellaceae</taxon>
        <taxon>Shewanella</taxon>
    </lineage>
</organism>
<dbReference type="InterPro" id="IPR000182">
    <property type="entry name" value="GNAT_dom"/>
</dbReference>
<accession>A0A975AMW6</accession>
<dbReference type="GO" id="GO:0016747">
    <property type="term" value="F:acyltransferase activity, transferring groups other than amino-acyl groups"/>
    <property type="evidence" value="ECO:0007669"/>
    <property type="project" value="InterPro"/>
</dbReference>
<dbReference type="RefSeq" id="WP_207326200.1">
    <property type="nucleotide sequence ID" value="NZ_CP071504.1"/>
</dbReference>
<keyword evidence="5" id="KW-1185">Reference proteome</keyword>
<dbReference type="AlphaFoldDB" id="A0A975AMW6"/>
<reference evidence="4 5" key="1">
    <citation type="submission" date="2021-03" db="EMBL/GenBank/DDBJ databases">
        <title>Novel species identification of genus Shewanella.</title>
        <authorList>
            <person name="Liu G."/>
            <person name="Zhang Q."/>
        </authorList>
    </citation>
    <scope>NUCLEOTIDE SEQUENCE [LARGE SCALE GENOMIC DNA]</scope>
    <source>
        <strain evidence="4 5">FJAT-53726</strain>
    </source>
</reference>
<evidence type="ECO:0000256" key="2">
    <source>
        <dbReference type="ARBA" id="ARBA00072224"/>
    </source>
</evidence>
<dbReference type="PROSITE" id="PS51186">
    <property type="entry name" value="GNAT"/>
    <property type="match status" value="1"/>
</dbReference>
<evidence type="ECO:0000313" key="5">
    <source>
        <dbReference type="Proteomes" id="UP000663281"/>
    </source>
</evidence>
<dbReference type="InterPro" id="IPR016181">
    <property type="entry name" value="Acyl_CoA_acyltransferase"/>
</dbReference>
<dbReference type="EMBL" id="CP071504">
    <property type="protein sequence ID" value="QSX31743.1"/>
    <property type="molecule type" value="Genomic_DNA"/>
</dbReference>
<dbReference type="Pfam" id="PF13673">
    <property type="entry name" value="Acetyltransf_10"/>
    <property type="match status" value="1"/>
</dbReference>
<dbReference type="Gene3D" id="3.40.630.30">
    <property type="match status" value="1"/>
</dbReference>
<evidence type="ECO:0000256" key="1">
    <source>
        <dbReference type="ARBA" id="ARBA00009623"/>
    </source>
</evidence>